<evidence type="ECO:0000259" key="2">
    <source>
        <dbReference type="Pfam" id="PF01425"/>
    </source>
</evidence>
<dbReference type="PANTHER" id="PTHR11895:SF7">
    <property type="entry name" value="GLUTAMYL-TRNA(GLN) AMIDOTRANSFERASE SUBUNIT A, MITOCHONDRIAL"/>
    <property type="match status" value="1"/>
</dbReference>
<dbReference type="Pfam" id="PF01425">
    <property type="entry name" value="Amidase"/>
    <property type="match status" value="1"/>
</dbReference>
<dbReference type="InterPro" id="IPR023631">
    <property type="entry name" value="Amidase_dom"/>
</dbReference>
<evidence type="ECO:0000256" key="1">
    <source>
        <dbReference type="ARBA" id="ARBA00009199"/>
    </source>
</evidence>
<dbReference type="EMBL" id="LNYX01000001">
    <property type="protein sequence ID" value="KTD66259.1"/>
    <property type="molecule type" value="Genomic_DNA"/>
</dbReference>
<dbReference type="AlphaFoldDB" id="A0A0W0ZBK8"/>
<comment type="similarity">
    <text evidence="1">Belongs to the amidase family.</text>
</comment>
<sequence>MRMEDYCQQDAHALAEWIRKKKWRAEDVLDCAVRRMRQVNPLLNAVVTDCSEWGYRQLAGMRGDEPFYGVPVLVKDLGFEMNGVPYTAGSRFYEGTVSHRNSDMITRLLSLGMVPFAKTNTPELGLSYVTESAYLGPARNPYDLSRTPGGSSGGSAAAVAAGIAPVATASDGGGSIRIPAACCGLFGFKPTPGLISCGPAVGEAWSGMVSIHVLTRSVRDSAGLFAYLSETGLAALGHRPNSRTIPALARHQGKSVIIPEGLFADVPVDKSYRTAVDVVCGHLENMGYTIKRQYLPLDLAAIDECVLTIIAANVAAELERQQEQTGRKPRKNELESATWELKRRGTSIRGSRLIAARNKLYQYMRPVHDLLQSTNFLLTPALAKPPLPIGSLTMKDGFESFLQKNRDFSPFTSLFNQAGLPAMVLPVMADQHLPVGVQLAAGKWQDCLLLELAEQLQRVLPDFTRPVMTLHQTDF</sequence>
<keyword evidence="4" id="KW-1185">Reference proteome</keyword>
<dbReference type="Gene3D" id="3.90.1300.10">
    <property type="entry name" value="Amidase signature (AS) domain"/>
    <property type="match status" value="1"/>
</dbReference>
<name>A0A0W0ZBK8_LEGSP</name>
<protein>
    <submittedName>
        <fullName evidence="3">Amidase</fullName>
        <ecNumber evidence="3">3.5.1.4</ecNumber>
    </submittedName>
</protein>
<proteinExistence type="inferred from homology"/>
<reference evidence="3 4" key="1">
    <citation type="submission" date="2015-11" db="EMBL/GenBank/DDBJ databases">
        <title>Genomic analysis of 38 Legionella species identifies large and diverse effector repertoires.</title>
        <authorList>
            <person name="Burstein D."/>
            <person name="Amaro F."/>
            <person name="Zusman T."/>
            <person name="Lifshitz Z."/>
            <person name="Cohen O."/>
            <person name="Gilbert J.A."/>
            <person name="Pupko T."/>
            <person name="Shuman H.A."/>
            <person name="Segal G."/>
        </authorList>
    </citation>
    <scope>NUCLEOTIDE SEQUENCE [LARGE SCALE GENOMIC DNA]</scope>
    <source>
        <strain evidence="3 4">Mt.St.Helens-9</strain>
    </source>
</reference>
<dbReference type="PROSITE" id="PS00571">
    <property type="entry name" value="AMIDASES"/>
    <property type="match status" value="1"/>
</dbReference>
<comment type="caution">
    <text evidence="3">The sequence shown here is derived from an EMBL/GenBank/DDBJ whole genome shotgun (WGS) entry which is preliminary data.</text>
</comment>
<dbReference type="GO" id="GO:0004040">
    <property type="term" value="F:amidase activity"/>
    <property type="evidence" value="ECO:0007669"/>
    <property type="project" value="UniProtKB-EC"/>
</dbReference>
<keyword evidence="3" id="KW-0378">Hydrolase</keyword>
<organism evidence="3 4">
    <name type="scientific">Legionella spiritensis</name>
    <dbReference type="NCBI Taxonomy" id="452"/>
    <lineage>
        <taxon>Bacteria</taxon>
        <taxon>Pseudomonadati</taxon>
        <taxon>Pseudomonadota</taxon>
        <taxon>Gammaproteobacteria</taxon>
        <taxon>Legionellales</taxon>
        <taxon>Legionellaceae</taxon>
        <taxon>Legionella</taxon>
    </lineage>
</organism>
<dbReference type="PATRIC" id="fig|452.5.peg.26"/>
<gene>
    <name evidence="3" type="ORF">Lspi_0022</name>
</gene>
<dbReference type="InterPro" id="IPR020556">
    <property type="entry name" value="Amidase_CS"/>
</dbReference>
<dbReference type="EC" id="3.5.1.4" evidence="3"/>
<dbReference type="InterPro" id="IPR036928">
    <property type="entry name" value="AS_sf"/>
</dbReference>
<dbReference type="OrthoDB" id="8872210at2"/>
<dbReference type="PANTHER" id="PTHR11895">
    <property type="entry name" value="TRANSAMIDASE"/>
    <property type="match status" value="1"/>
</dbReference>
<accession>A0A0W0ZBK8</accession>
<dbReference type="RefSeq" id="WP_058481968.1">
    <property type="nucleotide sequence ID" value="NZ_CAAAII010000002.1"/>
</dbReference>
<feature type="domain" description="Amidase" evidence="2">
    <location>
        <begin position="28"/>
        <end position="450"/>
    </location>
</feature>
<dbReference type="STRING" id="452.Lspi_0022"/>
<evidence type="ECO:0000313" key="4">
    <source>
        <dbReference type="Proteomes" id="UP000054877"/>
    </source>
</evidence>
<dbReference type="Proteomes" id="UP000054877">
    <property type="component" value="Unassembled WGS sequence"/>
</dbReference>
<dbReference type="InterPro" id="IPR000120">
    <property type="entry name" value="Amidase"/>
</dbReference>
<dbReference type="SUPFAM" id="SSF75304">
    <property type="entry name" value="Amidase signature (AS) enzymes"/>
    <property type="match status" value="1"/>
</dbReference>
<evidence type="ECO:0000313" key="3">
    <source>
        <dbReference type="EMBL" id="KTD66259.1"/>
    </source>
</evidence>